<feature type="region of interest" description="Disordered" evidence="1">
    <location>
        <begin position="114"/>
        <end position="223"/>
    </location>
</feature>
<feature type="compositionally biased region" description="Low complexity" evidence="1">
    <location>
        <begin position="190"/>
        <end position="220"/>
    </location>
</feature>
<proteinExistence type="predicted"/>
<dbReference type="EMBL" id="JADOUA010000001">
    <property type="protein sequence ID" value="MBG6093373.1"/>
    <property type="molecule type" value="Genomic_DNA"/>
</dbReference>
<feature type="signal peptide" evidence="2">
    <location>
        <begin position="1"/>
        <end position="24"/>
    </location>
</feature>
<organism evidence="3 4">
    <name type="scientific">Actinomadura viridis</name>
    <dbReference type="NCBI Taxonomy" id="58110"/>
    <lineage>
        <taxon>Bacteria</taxon>
        <taxon>Bacillati</taxon>
        <taxon>Actinomycetota</taxon>
        <taxon>Actinomycetes</taxon>
        <taxon>Streptosporangiales</taxon>
        <taxon>Thermomonosporaceae</taxon>
        <taxon>Actinomadura</taxon>
    </lineage>
</organism>
<evidence type="ECO:0000256" key="2">
    <source>
        <dbReference type="SAM" id="SignalP"/>
    </source>
</evidence>
<feature type="compositionally biased region" description="Polar residues" evidence="1">
    <location>
        <begin position="140"/>
        <end position="172"/>
    </location>
</feature>
<dbReference type="AlphaFoldDB" id="A0A931DRD8"/>
<keyword evidence="2" id="KW-0732">Signal</keyword>
<dbReference type="Gene3D" id="2.60.40.1890">
    <property type="entry name" value="PCu(A)C copper chaperone"/>
    <property type="match status" value="1"/>
</dbReference>
<protein>
    <submittedName>
        <fullName evidence="3">Copper(I)-binding protein</fullName>
    </submittedName>
</protein>
<dbReference type="InterPro" id="IPR036182">
    <property type="entry name" value="PCuAC_sf"/>
</dbReference>
<feature type="compositionally biased region" description="Low complexity" evidence="1">
    <location>
        <begin position="314"/>
        <end position="339"/>
    </location>
</feature>
<evidence type="ECO:0000256" key="1">
    <source>
        <dbReference type="SAM" id="MobiDB-lite"/>
    </source>
</evidence>
<dbReference type="PROSITE" id="PS51257">
    <property type="entry name" value="PROKAR_LIPOPROTEIN"/>
    <property type="match status" value="1"/>
</dbReference>
<accession>A0A931DRD8</accession>
<feature type="compositionally biased region" description="Low complexity" evidence="1">
    <location>
        <begin position="297"/>
        <end position="306"/>
    </location>
</feature>
<gene>
    <name evidence="3" type="ORF">IW256_007486</name>
</gene>
<dbReference type="Proteomes" id="UP000614047">
    <property type="component" value="Unassembled WGS sequence"/>
</dbReference>
<feature type="region of interest" description="Disordered" evidence="1">
    <location>
        <begin position="276"/>
        <end position="339"/>
    </location>
</feature>
<sequence length="339" mass="32655">MIRNSRRVVALAIAGAVAIAPVISGCGAGSEPQTAAPTQLTEGVNASVPKGAATSQVDIRNMFLLGPEPSRMFQPGSSVPLYGTIINQVKGRQDRLVSVSSPDFAQVRIAGGALTLPPAQPSGEGTPVQLLGKGGAGAQPTGTASPKPTGTPTGQASGRPSGEPSGTATPRPTGSGPAGAEPSGTASPQPGAETSPTAAPTSTGSATPTPATESPAAPGGQTPLIVLTGLNRQLLGGETLKVSLRFEQAGGIELSIPVVPRQGEYTALPAVSPGVPAPGFPSPSAPASEGGHGGGTHATPGTGASPSAEPSSQPTTGATGGATPATPSSEAPATDGGHG</sequence>
<name>A0A931DRD8_9ACTN</name>
<keyword evidence="4" id="KW-1185">Reference proteome</keyword>
<evidence type="ECO:0000313" key="4">
    <source>
        <dbReference type="Proteomes" id="UP000614047"/>
    </source>
</evidence>
<comment type="caution">
    <text evidence="3">The sequence shown here is derived from an EMBL/GenBank/DDBJ whole genome shotgun (WGS) entry which is preliminary data.</text>
</comment>
<reference evidence="3" key="1">
    <citation type="submission" date="2020-11" db="EMBL/GenBank/DDBJ databases">
        <title>Sequencing the genomes of 1000 actinobacteria strains.</title>
        <authorList>
            <person name="Klenk H.-P."/>
        </authorList>
    </citation>
    <scope>NUCLEOTIDE SEQUENCE</scope>
    <source>
        <strain evidence="3">DSM 43175</strain>
    </source>
</reference>
<dbReference type="RefSeq" id="WP_197015443.1">
    <property type="nucleotide sequence ID" value="NZ_BAABES010000015.1"/>
</dbReference>
<evidence type="ECO:0000313" key="3">
    <source>
        <dbReference type="EMBL" id="MBG6093373.1"/>
    </source>
</evidence>
<feature type="chain" id="PRO_5039214634" evidence="2">
    <location>
        <begin position="25"/>
        <end position="339"/>
    </location>
</feature>